<proteinExistence type="predicted"/>
<dbReference type="Proteomes" id="UP000469452">
    <property type="component" value="Unassembled WGS sequence"/>
</dbReference>
<protein>
    <recommendedName>
        <fullName evidence="1">MULE transposase domain-containing protein</fullName>
    </recommendedName>
</protein>
<feature type="domain" description="MULE transposase" evidence="1">
    <location>
        <begin position="300"/>
        <end position="393"/>
    </location>
</feature>
<evidence type="ECO:0000259" key="1">
    <source>
        <dbReference type="Pfam" id="PF10551"/>
    </source>
</evidence>
<organism evidence="2 3">
    <name type="scientific">Aphanomyces astaci</name>
    <name type="common">Crayfish plague agent</name>
    <dbReference type="NCBI Taxonomy" id="112090"/>
    <lineage>
        <taxon>Eukaryota</taxon>
        <taxon>Sar</taxon>
        <taxon>Stramenopiles</taxon>
        <taxon>Oomycota</taxon>
        <taxon>Saprolegniomycetes</taxon>
        <taxon>Saprolegniales</taxon>
        <taxon>Verrucalvaceae</taxon>
        <taxon>Aphanomyces</taxon>
    </lineage>
</organism>
<name>A0A6A4YW02_APHAT</name>
<reference evidence="2 3" key="1">
    <citation type="submission" date="2019-06" db="EMBL/GenBank/DDBJ databases">
        <title>Genomics analysis of Aphanomyces spp. identifies a new class of oomycete effector associated with host adaptation.</title>
        <authorList>
            <person name="Gaulin E."/>
        </authorList>
    </citation>
    <scope>NUCLEOTIDE SEQUENCE [LARGE SCALE GENOMIC DNA]</scope>
    <source>
        <strain evidence="2 3">E</strain>
    </source>
</reference>
<gene>
    <name evidence="2" type="ORF">AaE_015762</name>
</gene>
<dbReference type="InterPro" id="IPR018289">
    <property type="entry name" value="MULE_transposase_dom"/>
</dbReference>
<dbReference type="PANTHER" id="PTHR31973:SF187">
    <property type="entry name" value="MUTATOR TRANSPOSASE MUDRA PROTEIN"/>
    <property type="match status" value="1"/>
</dbReference>
<dbReference type="VEuPathDB" id="FungiDB:H257_13404"/>
<dbReference type="PANTHER" id="PTHR31973">
    <property type="entry name" value="POLYPROTEIN, PUTATIVE-RELATED"/>
    <property type="match status" value="1"/>
</dbReference>
<evidence type="ECO:0000313" key="3">
    <source>
        <dbReference type="Proteomes" id="UP000469452"/>
    </source>
</evidence>
<dbReference type="AlphaFoldDB" id="A0A6A4YW02"/>
<dbReference type="EMBL" id="VJMI01021034">
    <property type="protein sequence ID" value="KAF0702711.1"/>
    <property type="molecule type" value="Genomic_DNA"/>
</dbReference>
<sequence length="655" mass="74362">MAFSRQPGHLFLPIPLQPEDSFLSINFQPANSYTPTSLPPVDLTVANPLPSRVHFIANYDGAYAFAPMAKCPEWYRDEAAKLGVQDTRCFFDNWQRLKECVTTLALTAGFEVRSQGNGKYRTWTCRDDGCTFRMSANERSDAMIKLTNVQLEHNHPFHASYEKAAVPVPLKVKRCLVGDDDDNRSNVSDTWKDDYVDIDFSSPVKPKYNRNTTLTRAEAVRTTLEFVKDLPTYEADHPLVTCSVVRAAVKLKYGFVPKASFTSDACKATIDAHATAQLHKDTKNYRRCFVNCVDMCKKLVTLDGCHLKGIYSKSGVFLAASMSNMILLVALAIVPTESEVEWTWFLQQLKRSKLGIPARFLFVSDRCKGLTNAIRIEFPESWHRFCMYHVFNNIRAKKIAVNALDKTTIYGVADARSKDAFESSMLTLKANLPRAYQYLVDIQPGSEGWVQYKELGFATFGTKTSNASEENNSWLGVLLRSSDPVSAYYQYMCKLLLKFNKQRAKLVSKRPNFLVDAVLQQVERSINYSKEYHPQAKCGDPGEVQNIGKYKVRHTFLVEKCTTLTFQLAHARAEDGKTTYYLATTRLLSLSNFVPFPLFYLNGSQQELYRRHIDPSSTTDLNIQSEIQPPRVFTASEKKKPGLPKMKRFKSHGLY</sequence>
<accession>A0A6A4YW02</accession>
<dbReference type="Pfam" id="PF10551">
    <property type="entry name" value="MULE"/>
    <property type="match status" value="1"/>
</dbReference>
<evidence type="ECO:0000313" key="2">
    <source>
        <dbReference type="EMBL" id="KAF0702711.1"/>
    </source>
</evidence>
<dbReference type="VEuPathDB" id="FungiDB:H257_04479"/>
<comment type="caution">
    <text evidence="2">The sequence shown here is derived from an EMBL/GenBank/DDBJ whole genome shotgun (WGS) entry which is preliminary data.</text>
</comment>